<gene>
    <name evidence="21" type="ORF">RUM44_011711</name>
</gene>
<keyword evidence="13" id="KW-0505">Motor protein</keyword>
<dbReference type="InterPro" id="IPR036961">
    <property type="entry name" value="Kinesin_motor_dom_sf"/>
</dbReference>
<feature type="repeat" description="WD" evidence="16">
    <location>
        <begin position="1386"/>
        <end position="1425"/>
    </location>
</feature>
<dbReference type="PROSITE" id="PS50067">
    <property type="entry name" value="KINESIN_MOTOR_2"/>
    <property type="match status" value="1"/>
</dbReference>
<dbReference type="SMART" id="SM00320">
    <property type="entry name" value="WD40"/>
    <property type="match status" value="7"/>
</dbReference>
<reference evidence="21 22" key="1">
    <citation type="submission" date="2023-09" db="EMBL/GenBank/DDBJ databases">
        <title>Genomes of two closely related lineages of the louse Polyplax serrata with different host specificities.</title>
        <authorList>
            <person name="Martinu J."/>
            <person name="Tarabai H."/>
            <person name="Stefka J."/>
            <person name="Hypsa V."/>
        </authorList>
    </citation>
    <scope>NUCLEOTIDE SEQUENCE [LARGE SCALE GENOMIC DNA]</scope>
    <source>
        <strain evidence="21">98ZLc_SE</strain>
    </source>
</reference>
<comment type="caution">
    <text evidence="17">Lacks conserved residue(s) required for the propagation of feature annotation.</text>
</comment>
<dbReference type="InterPro" id="IPR015943">
    <property type="entry name" value="WD40/YVTN_repeat-like_dom_sf"/>
</dbReference>
<feature type="region of interest" description="Disordered" evidence="19">
    <location>
        <begin position="988"/>
        <end position="1012"/>
    </location>
</feature>
<evidence type="ECO:0000256" key="11">
    <source>
        <dbReference type="ARBA" id="ARBA00022840"/>
    </source>
</evidence>
<evidence type="ECO:0000256" key="18">
    <source>
        <dbReference type="SAM" id="Coils"/>
    </source>
</evidence>
<dbReference type="Gene3D" id="2.130.10.10">
    <property type="entry name" value="YVTN repeat-like/Quinoprotein amine dehydrogenase"/>
    <property type="match status" value="3"/>
</dbReference>
<dbReference type="PROSITE" id="PS00411">
    <property type="entry name" value="KINESIN_MOTOR_1"/>
    <property type="match status" value="1"/>
</dbReference>
<evidence type="ECO:0000256" key="14">
    <source>
        <dbReference type="ARBA" id="ARBA00023212"/>
    </source>
</evidence>
<keyword evidence="11" id="KW-0067">ATP-binding</keyword>
<dbReference type="Pfam" id="PF23204">
    <property type="entry name" value="KIF21A_2nd"/>
    <property type="match status" value="1"/>
</dbReference>
<dbReference type="InterPro" id="IPR027417">
    <property type="entry name" value="P-loop_NTPase"/>
</dbReference>
<dbReference type="PANTHER" id="PTHR47969:SF28">
    <property type="entry name" value="KINESIN-LIKE PROTEIN KIF21B"/>
    <property type="match status" value="1"/>
</dbReference>
<keyword evidence="8" id="KW-0493">Microtubule</keyword>
<dbReference type="Pfam" id="PF25764">
    <property type="entry name" value="KIF21A_4th"/>
    <property type="match status" value="1"/>
</dbReference>
<keyword evidence="12 18" id="KW-0175">Coiled coil</keyword>
<keyword evidence="15" id="KW-0966">Cell projection</keyword>
<dbReference type="Proteomes" id="UP001359485">
    <property type="component" value="Unassembled WGS sequence"/>
</dbReference>
<evidence type="ECO:0000313" key="21">
    <source>
        <dbReference type="EMBL" id="KAK6624847.1"/>
    </source>
</evidence>
<evidence type="ECO:0000259" key="20">
    <source>
        <dbReference type="PROSITE" id="PS50067"/>
    </source>
</evidence>
<evidence type="ECO:0000256" key="10">
    <source>
        <dbReference type="ARBA" id="ARBA00022741"/>
    </source>
</evidence>
<comment type="caution">
    <text evidence="21">The sequence shown here is derived from an EMBL/GenBank/DDBJ whole genome shotgun (WGS) entry which is preliminary data.</text>
</comment>
<dbReference type="InterPro" id="IPR027640">
    <property type="entry name" value="Kinesin-like_fam"/>
</dbReference>
<feature type="coiled-coil region" evidence="18">
    <location>
        <begin position="302"/>
        <end position="368"/>
    </location>
</feature>
<sequence>MFQISRGSVMSTVDTGSGKTYTMGTGFEVEIQENQIGILPRAIHHLFGGIKDRIQTARQNGEPPPEFKVDAQFMELYNDEIIDLLDPTQGYISRFKGIKIHEDHNGSIYVKGMTQQAVTSVAEALNLLRQGALSRTTGATQMNSQSSRSHAIFTLLIKQQKLVQIEDNADPENHGKNEFATLSAKFHFVDLAGSERLKRTQATGERAREGISINGGLLALGNVISALGDKTKKALHVPYRDSKLTRLLQDSLGGNSQTVMIACISPSDSDFMETLNTLNYANRARNIKNKVVINQDKSSKTIALLRQHIQELQVELLEYKQGKRLVSSEGVEVVNDMCHENMLLQTEANNLRTRLKAMQETIDTLIKKNTLLLAEKASSSWVKCSDAGGDISEIVTGYLKEIQELQAKLLESEALCQQLRKSSTRQQSIMLSPTCDTDSHSLSLSQCDSLNLTPSPIIGLAKPRSACELGRSEERTGGRNNERRRQHTIHEFPLTKKHIFYLQNSFLSYPNPGDHNFSFSETSNLIAEAKLDLSKDLEVLAKREKREKNGNDESVGNGAESDNSDGEGNEHEVSSSESEDSEDTESKYGLELAELTNEISIKQKLIEELERSQQKLHSMKQHYEEKLLQLQERIRATQEERDKVLASFAGQNNQPSDKIKKVKDEYERKVSEMQREVRRLESAQKQHTKLLKEQNQQSSQLKSLRVEVEDMKRAKVSLMKKMKEEAQKHKQIEMQKTKEIAMLRKESRRRENQIRSLQAENKVKEAVLRRRNEEVTALRSRAKGVMSKKAAGRVVRPNGKDFSPKEAKNKWTVIEKNINKVKVNKKALAVSEKEMERLITERESLGKELEQLIKKRDSLKLSRNVNPNEIQMLEEQIEAAQANMDYIQESISECQHNIMEIEDTKSDADFLSIQSVNTIEEGKYLIEKLYSLIVAQTVSNVRSELNLERLNAKVHQLTADNDTQNQLLQHLISSHHLGIDVETLKPLTSTSRSESENSTPASSRSTSPTFSSNVLNRRGTVCILEVSFRGLNGKKSNSSSDSLKRRRMTALPKDLLYPLENKDQANEEAVPVNRTYGSTITAPASLKLATSKAPEISITSKKNYPDAVSPRLPRRTVNLSNTKLDMESTESPPGSPTTYRRFNSRGENVFSRLTGGMQDVEQPAGRGVISEYSGKTNLKAPFGCAYVASGHSHAVLSVCVTNSLLFTASKDRSVKVWDLECGMEIQSMTGHPNNVEVVRYCESSRLLFSVSSAYVKVWDLRESPSRCIKTLCSSGLTINGAVSLTSSSREGNVPQGKQQLNDIALNENGVILYTAAGDRVRVWDLRRFCSTGKLAGGHQAAVMCLAVGKLSQTQDVVVTGSKDHYIKVFEVNGDSGGIFSPKMNLNPPHYDGIQSLALHGDVLFSGSRDMCIKKWDLTRQELTQSINNAHSNWICGLVIMPGGQQLVSGCRSGILKIWSVDSCCLMGELRAHNSPINDVAVNSTHVFTASNDGCVRLWKSQSFRLSGDKSPVKEKTSPNYSSNIGRSSPRTAWIS</sequence>
<keyword evidence="10" id="KW-0547">Nucleotide-binding</keyword>
<dbReference type="InterPro" id="IPR019775">
    <property type="entry name" value="WD40_repeat_CS"/>
</dbReference>
<evidence type="ECO:0000256" key="5">
    <source>
        <dbReference type="ARBA" id="ARBA00022490"/>
    </source>
</evidence>
<evidence type="ECO:0000256" key="16">
    <source>
        <dbReference type="PROSITE-ProRule" id="PRU00221"/>
    </source>
</evidence>
<dbReference type="Pfam" id="PF00400">
    <property type="entry name" value="WD40"/>
    <property type="match status" value="5"/>
</dbReference>
<feature type="region of interest" description="Disordered" evidence="19">
    <location>
        <begin position="1507"/>
        <end position="1535"/>
    </location>
</feature>
<evidence type="ECO:0000256" key="2">
    <source>
        <dbReference type="ARBA" id="ARBA00004279"/>
    </source>
</evidence>
<dbReference type="SUPFAM" id="SSF50978">
    <property type="entry name" value="WD40 repeat-like"/>
    <property type="match status" value="1"/>
</dbReference>
<dbReference type="SMART" id="SM00129">
    <property type="entry name" value="KISc"/>
    <property type="match status" value="1"/>
</dbReference>
<dbReference type="PROSITE" id="PS50082">
    <property type="entry name" value="WD_REPEATS_2"/>
    <property type="match status" value="4"/>
</dbReference>
<dbReference type="InterPro" id="IPR056533">
    <property type="entry name" value="KIF21A/B_hel_1"/>
</dbReference>
<comment type="similarity">
    <text evidence="17">Belongs to the TRAFAC class myosin-kinesin ATPase superfamily. Kinesin family.</text>
</comment>
<dbReference type="Pfam" id="PF00225">
    <property type="entry name" value="Kinesin"/>
    <property type="match status" value="1"/>
</dbReference>
<dbReference type="Pfam" id="PF23203">
    <property type="entry name" value="KIF21A"/>
    <property type="match status" value="1"/>
</dbReference>
<feature type="repeat" description="WD" evidence="16">
    <location>
        <begin position="1427"/>
        <end position="1462"/>
    </location>
</feature>
<dbReference type="EMBL" id="JAWJWF010000046">
    <property type="protein sequence ID" value="KAK6624847.1"/>
    <property type="molecule type" value="Genomic_DNA"/>
</dbReference>
<keyword evidence="22" id="KW-1185">Reference proteome</keyword>
<dbReference type="InterPro" id="IPR019821">
    <property type="entry name" value="Kinesin_motor_CS"/>
</dbReference>
<evidence type="ECO:0000256" key="12">
    <source>
        <dbReference type="ARBA" id="ARBA00023054"/>
    </source>
</evidence>
<dbReference type="InterPro" id="IPR001680">
    <property type="entry name" value="WD40_rpt"/>
</dbReference>
<dbReference type="InterPro" id="IPR001752">
    <property type="entry name" value="Kinesin_motor_dom"/>
</dbReference>
<dbReference type="PROSITE" id="PS50294">
    <property type="entry name" value="WD_REPEATS_REGION"/>
    <property type="match status" value="2"/>
</dbReference>
<evidence type="ECO:0000313" key="22">
    <source>
        <dbReference type="Proteomes" id="UP001359485"/>
    </source>
</evidence>
<dbReference type="PANTHER" id="PTHR47969">
    <property type="entry name" value="CHROMOSOME-ASSOCIATED KINESIN KIF4A-RELATED"/>
    <property type="match status" value="1"/>
</dbReference>
<evidence type="ECO:0000256" key="3">
    <source>
        <dbReference type="ARBA" id="ARBA00004489"/>
    </source>
</evidence>
<keyword evidence="14" id="KW-0206">Cytoskeleton</keyword>
<evidence type="ECO:0000256" key="15">
    <source>
        <dbReference type="ARBA" id="ARBA00023273"/>
    </source>
</evidence>
<organism evidence="21 22">
    <name type="scientific">Polyplax serrata</name>
    <name type="common">Common mouse louse</name>
    <dbReference type="NCBI Taxonomy" id="468196"/>
    <lineage>
        <taxon>Eukaryota</taxon>
        <taxon>Metazoa</taxon>
        <taxon>Ecdysozoa</taxon>
        <taxon>Arthropoda</taxon>
        <taxon>Hexapoda</taxon>
        <taxon>Insecta</taxon>
        <taxon>Pterygota</taxon>
        <taxon>Neoptera</taxon>
        <taxon>Paraneoptera</taxon>
        <taxon>Psocodea</taxon>
        <taxon>Troctomorpha</taxon>
        <taxon>Phthiraptera</taxon>
        <taxon>Anoplura</taxon>
        <taxon>Polyplacidae</taxon>
        <taxon>Polyplax</taxon>
    </lineage>
</organism>
<dbReference type="CDD" id="cd22248">
    <property type="entry name" value="Rcc_KIF21"/>
    <property type="match status" value="1"/>
</dbReference>
<feature type="repeat" description="WD" evidence="16">
    <location>
        <begin position="1188"/>
        <end position="1227"/>
    </location>
</feature>
<dbReference type="PROSITE" id="PS00678">
    <property type="entry name" value="WD_REPEATS_1"/>
    <property type="match status" value="1"/>
</dbReference>
<comment type="subcellular location">
    <subcellularLocation>
        <location evidence="3">Cell projection</location>
        <location evidence="3">Axon</location>
    </subcellularLocation>
    <subcellularLocation>
        <location evidence="2">Cell projection</location>
        <location evidence="2">Dendrite</location>
    </subcellularLocation>
    <subcellularLocation>
        <location evidence="4">Cell projection</location>
        <location evidence="4">Growth cone</location>
    </subcellularLocation>
    <subcellularLocation>
        <location evidence="1">Cytoplasm</location>
        <location evidence="1">Cytoskeleton</location>
    </subcellularLocation>
</comment>
<evidence type="ECO:0000256" key="9">
    <source>
        <dbReference type="ARBA" id="ARBA00022737"/>
    </source>
</evidence>
<name>A0ABR1AQV1_POLSC</name>
<feature type="compositionally biased region" description="Polar residues" evidence="19">
    <location>
        <begin position="1517"/>
        <end position="1535"/>
    </location>
</feature>
<evidence type="ECO:0000256" key="13">
    <source>
        <dbReference type="ARBA" id="ARBA00023175"/>
    </source>
</evidence>
<evidence type="ECO:0000256" key="8">
    <source>
        <dbReference type="ARBA" id="ARBA00022701"/>
    </source>
</evidence>
<protein>
    <recommendedName>
        <fullName evidence="20">Kinesin motor domain-containing protein</fullName>
    </recommendedName>
</protein>
<evidence type="ECO:0000256" key="1">
    <source>
        <dbReference type="ARBA" id="ARBA00004245"/>
    </source>
</evidence>
<dbReference type="InterPro" id="IPR056532">
    <property type="entry name" value="KIF21A/B_hel_2"/>
</dbReference>
<feature type="coiled-coil region" evidence="18">
    <location>
        <begin position="940"/>
        <end position="967"/>
    </location>
</feature>
<feature type="coiled-coil region" evidence="18">
    <location>
        <begin position="828"/>
        <end position="890"/>
    </location>
</feature>
<accession>A0ABR1AQV1</accession>
<evidence type="ECO:0000256" key="6">
    <source>
        <dbReference type="ARBA" id="ARBA00022553"/>
    </source>
</evidence>
<feature type="region of interest" description="Disordered" evidence="19">
    <location>
        <begin position="468"/>
        <end position="489"/>
    </location>
</feature>
<proteinExistence type="inferred from homology"/>
<evidence type="ECO:0000256" key="19">
    <source>
        <dbReference type="SAM" id="MobiDB-lite"/>
    </source>
</evidence>
<keyword evidence="5" id="KW-0963">Cytoplasm</keyword>
<dbReference type="SUPFAM" id="SSF52540">
    <property type="entry name" value="P-loop containing nucleoside triphosphate hydrolases"/>
    <property type="match status" value="1"/>
</dbReference>
<dbReference type="Gene3D" id="3.40.850.10">
    <property type="entry name" value="Kinesin motor domain"/>
    <property type="match status" value="1"/>
</dbReference>
<dbReference type="CDD" id="cd00200">
    <property type="entry name" value="WD40"/>
    <property type="match status" value="1"/>
</dbReference>
<evidence type="ECO:0000256" key="17">
    <source>
        <dbReference type="PROSITE-ProRule" id="PRU00283"/>
    </source>
</evidence>
<keyword evidence="7 16" id="KW-0853">WD repeat</keyword>
<keyword evidence="9" id="KW-0677">Repeat</keyword>
<feature type="repeat" description="WD" evidence="16">
    <location>
        <begin position="1469"/>
        <end position="1499"/>
    </location>
</feature>
<dbReference type="InterPro" id="IPR036322">
    <property type="entry name" value="WD40_repeat_dom_sf"/>
</dbReference>
<feature type="compositionally biased region" description="Basic and acidic residues" evidence="19">
    <location>
        <begin position="1507"/>
        <end position="1516"/>
    </location>
</feature>
<evidence type="ECO:0000256" key="7">
    <source>
        <dbReference type="ARBA" id="ARBA00022574"/>
    </source>
</evidence>
<evidence type="ECO:0000256" key="4">
    <source>
        <dbReference type="ARBA" id="ARBA00004624"/>
    </source>
</evidence>
<feature type="region of interest" description="Disordered" evidence="19">
    <location>
        <begin position="544"/>
        <end position="587"/>
    </location>
</feature>
<dbReference type="PRINTS" id="PR00380">
    <property type="entry name" value="KINESINHEAVY"/>
</dbReference>
<keyword evidence="6" id="KW-0597">Phosphoprotein</keyword>
<feature type="domain" description="Kinesin motor" evidence="20">
    <location>
        <begin position="1"/>
        <end position="287"/>
    </location>
</feature>
<feature type="coiled-coil region" evidence="18">
    <location>
        <begin position="592"/>
        <end position="774"/>
    </location>
</feature>
<feature type="compositionally biased region" description="Basic and acidic residues" evidence="19">
    <location>
        <begin position="470"/>
        <end position="489"/>
    </location>
</feature>